<dbReference type="Pfam" id="PF07596">
    <property type="entry name" value="SBP_bac_10"/>
    <property type="match status" value="1"/>
</dbReference>
<dbReference type="PANTHER" id="PTHR30093:SF2">
    <property type="entry name" value="TYPE II SECRETION SYSTEM PROTEIN H"/>
    <property type="match status" value="1"/>
</dbReference>
<evidence type="ECO:0000259" key="3">
    <source>
        <dbReference type="Pfam" id="PF07596"/>
    </source>
</evidence>
<dbReference type="InterPro" id="IPR045584">
    <property type="entry name" value="Pilin-like"/>
</dbReference>
<dbReference type="SUPFAM" id="SSF54523">
    <property type="entry name" value="Pili subunits"/>
    <property type="match status" value="1"/>
</dbReference>
<reference evidence="4 5" key="1">
    <citation type="submission" date="2019-02" db="EMBL/GenBank/DDBJ databases">
        <title>Deep-cultivation of Planctomycetes and their phenomic and genomic characterization uncovers novel biology.</title>
        <authorList>
            <person name="Wiegand S."/>
            <person name="Jogler M."/>
            <person name="Boedeker C."/>
            <person name="Pinto D."/>
            <person name="Vollmers J."/>
            <person name="Rivas-Marin E."/>
            <person name="Kohn T."/>
            <person name="Peeters S.H."/>
            <person name="Heuer A."/>
            <person name="Rast P."/>
            <person name="Oberbeckmann S."/>
            <person name="Bunk B."/>
            <person name="Jeske O."/>
            <person name="Meyerdierks A."/>
            <person name="Storesund J.E."/>
            <person name="Kallscheuer N."/>
            <person name="Luecker S."/>
            <person name="Lage O.M."/>
            <person name="Pohl T."/>
            <person name="Merkel B.J."/>
            <person name="Hornburger P."/>
            <person name="Mueller R.-W."/>
            <person name="Bruemmer F."/>
            <person name="Labrenz M."/>
            <person name="Spormann A.M."/>
            <person name="Op den Camp H."/>
            <person name="Overmann J."/>
            <person name="Amann R."/>
            <person name="Jetten M.S.M."/>
            <person name="Mascher T."/>
            <person name="Medema M.H."/>
            <person name="Devos D.P."/>
            <person name="Kaster A.-K."/>
            <person name="Ovreas L."/>
            <person name="Rohde M."/>
            <person name="Galperin M.Y."/>
            <person name="Jogler C."/>
        </authorList>
    </citation>
    <scope>NUCLEOTIDE SEQUENCE [LARGE SCALE GENOMIC DNA]</scope>
    <source>
        <strain evidence="4 5">Mal52</strain>
    </source>
</reference>
<keyword evidence="2" id="KW-1133">Transmembrane helix</keyword>
<keyword evidence="2" id="KW-0812">Transmembrane</keyword>
<dbReference type="InterPro" id="IPR027558">
    <property type="entry name" value="Pre_pil_HX9DG_C"/>
</dbReference>
<name>A0A517ZHB2_9PLAN</name>
<dbReference type="RefSeq" id="WP_145373848.1">
    <property type="nucleotide sequence ID" value="NZ_CP036276.1"/>
</dbReference>
<dbReference type="PANTHER" id="PTHR30093">
    <property type="entry name" value="GENERAL SECRETION PATHWAY PROTEIN G"/>
    <property type="match status" value="1"/>
</dbReference>
<feature type="region of interest" description="Disordered" evidence="1">
    <location>
        <begin position="241"/>
        <end position="260"/>
    </location>
</feature>
<dbReference type="InterPro" id="IPR011453">
    <property type="entry name" value="DUF1559"/>
</dbReference>
<sequence>MSQQVSPPFLTNRDQRRRGFTLIELLVVIAIIAILIALLLPAVQQAREAARRTTCRNNMMQIGLALQNYDGAHECLPPGTVNPTGPIQNLRQGYHVSWALLILPFMEEGNIYNHWDFSVSVYDDKNEAPREQVIPSYICPSSPIAQSGPHISYAGCHNSKAAPIDVTNNGVLYLNSSIRYQQITDGSSHTIFAGEKDSLVALGRMGVPVDPDVPTCWASGTNATLRATSDINGAFRAMMMQAGPGQPQPPLDPEDESPLESGFSSFHAGGAFFLFGDGSVQFLSENITPAIFARLGDRSDGEMPDAGQY</sequence>
<keyword evidence="5" id="KW-1185">Reference proteome</keyword>
<evidence type="ECO:0000256" key="2">
    <source>
        <dbReference type="SAM" id="Phobius"/>
    </source>
</evidence>
<evidence type="ECO:0000313" key="4">
    <source>
        <dbReference type="EMBL" id="QDU41860.1"/>
    </source>
</evidence>
<dbReference type="Pfam" id="PF07963">
    <property type="entry name" value="N_methyl"/>
    <property type="match status" value="1"/>
</dbReference>
<feature type="transmembrane region" description="Helical" evidence="2">
    <location>
        <begin position="21"/>
        <end position="43"/>
    </location>
</feature>
<dbReference type="Gene3D" id="3.30.700.10">
    <property type="entry name" value="Glycoprotein, Type 4 Pilin"/>
    <property type="match status" value="1"/>
</dbReference>
<protein>
    <submittedName>
        <fullName evidence="4">Putative major pilin subunit</fullName>
    </submittedName>
</protein>
<feature type="domain" description="DUF1559" evidence="3">
    <location>
        <begin position="44"/>
        <end position="288"/>
    </location>
</feature>
<accession>A0A517ZHB2</accession>
<evidence type="ECO:0000256" key="1">
    <source>
        <dbReference type="SAM" id="MobiDB-lite"/>
    </source>
</evidence>
<organism evidence="4 5">
    <name type="scientific">Symmachiella dynata</name>
    <dbReference type="NCBI Taxonomy" id="2527995"/>
    <lineage>
        <taxon>Bacteria</taxon>
        <taxon>Pseudomonadati</taxon>
        <taxon>Planctomycetota</taxon>
        <taxon>Planctomycetia</taxon>
        <taxon>Planctomycetales</taxon>
        <taxon>Planctomycetaceae</taxon>
        <taxon>Symmachiella</taxon>
    </lineage>
</organism>
<gene>
    <name evidence="4" type="ORF">Mal52_03140</name>
</gene>
<dbReference type="InterPro" id="IPR012902">
    <property type="entry name" value="N_methyl_site"/>
</dbReference>
<keyword evidence="2" id="KW-0472">Membrane</keyword>
<evidence type="ECO:0000313" key="5">
    <source>
        <dbReference type="Proteomes" id="UP000319383"/>
    </source>
</evidence>
<dbReference type="EMBL" id="CP036276">
    <property type="protein sequence ID" value="QDU41860.1"/>
    <property type="molecule type" value="Genomic_DNA"/>
</dbReference>
<dbReference type="NCBIfam" id="TIGR04294">
    <property type="entry name" value="pre_pil_HX9DG"/>
    <property type="match status" value="1"/>
</dbReference>
<dbReference type="AlphaFoldDB" id="A0A517ZHB2"/>
<proteinExistence type="predicted"/>
<dbReference type="KEGG" id="sdyn:Mal52_03140"/>
<dbReference type="NCBIfam" id="TIGR02532">
    <property type="entry name" value="IV_pilin_GFxxxE"/>
    <property type="match status" value="1"/>
</dbReference>
<dbReference type="PROSITE" id="PS00409">
    <property type="entry name" value="PROKAR_NTER_METHYL"/>
    <property type="match status" value="1"/>
</dbReference>
<dbReference type="Proteomes" id="UP000319383">
    <property type="component" value="Chromosome"/>
</dbReference>